<reference evidence="1" key="1">
    <citation type="journal article" date="2020" name="Stud. Mycol.">
        <title>101 Dothideomycetes genomes: a test case for predicting lifestyles and emergence of pathogens.</title>
        <authorList>
            <person name="Haridas S."/>
            <person name="Albert R."/>
            <person name="Binder M."/>
            <person name="Bloem J."/>
            <person name="Labutti K."/>
            <person name="Salamov A."/>
            <person name="Andreopoulos B."/>
            <person name="Baker S."/>
            <person name="Barry K."/>
            <person name="Bills G."/>
            <person name="Bluhm B."/>
            <person name="Cannon C."/>
            <person name="Castanera R."/>
            <person name="Culley D."/>
            <person name="Daum C."/>
            <person name="Ezra D."/>
            <person name="Gonzalez J."/>
            <person name="Henrissat B."/>
            <person name="Kuo A."/>
            <person name="Liang C."/>
            <person name="Lipzen A."/>
            <person name="Lutzoni F."/>
            <person name="Magnuson J."/>
            <person name="Mondo S."/>
            <person name="Nolan M."/>
            <person name="Ohm R."/>
            <person name="Pangilinan J."/>
            <person name="Park H.-J."/>
            <person name="Ramirez L."/>
            <person name="Alfaro M."/>
            <person name="Sun H."/>
            <person name="Tritt A."/>
            <person name="Yoshinaga Y."/>
            <person name="Zwiers L.-H."/>
            <person name="Turgeon B."/>
            <person name="Goodwin S."/>
            <person name="Spatafora J."/>
            <person name="Crous P."/>
            <person name="Grigoriev I."/>
        </authorList>
    </citation>
    <scope>NUCLEOTIDE SEQUENCE</scope>
    <source>
        <strain evidence="1">CBS 107.79</strain>
    </source>
</reference>
<protein>
    <submittedName>
        <fullName evidence="1">Uncharacterized protein</fullName>
    </submittedName>
</protein>
<evidence type="ECO:0000313" key="1">
    <source>
        <dbReference type="EMBL" id="KAF1973252.1"/>
    </source>
</evidence>
<organism evidence="1 2">
    <name type="scientific">Bimuria novae-zelandiae CBS 107.79</name>
    <dbReference type="NCBI Taxonomy" id="1447943"/>
    <lineage>
        <taxon>Eukaryota</taxon>
        <taxon>Fungi</taxon>
        <taxon>Dikarya</taxon>
        <taxon>Ascomycota</taxon>
        <taxon>Pezizomycotina</taxon>
        <taxon>Dothideomycetes</taxon>
        <taxon>Pleosporomycetidae</taxon>
        <taxon>Pleosporales</taxon>
        <taxon>Massarineae</taxon>
        <taxon>Didymosphaeriaceae</taxon>
        <taxon>Bimuria</taxon>
    </lineage>
</organism>
<sequence>MLVNEVASSLLVPNKPDAMTTDAIARRFPQSQPLLDHWKTPCPEQLPPRCTWGALRSVFTEFIWFMRDNMAQHARFAEEAGRIMDKWTEDWRHINGSDWKFELNIVEDKVTLADAPSHARGLVPFCRFNPRAHVRRTVNIWTFAITHEFDNIPLFQALKELQDGNCTSWIYCNFNTGTVPDVQSLLQDQFTEWNQVQEQPFETVALLPPFLDLHPYSIAYW</sequence>
<dbReference type="Proteomes" id="UP000800036">
    <property type="component" value="Unassembled WGS sequence"/>
</dbReference>
<gene>
    <name evidence="1" type="ORF">BU23DRAFT_568547</name>
</gene>
<name>A0A6A5VB88_9PLEO</name>
<dbReference type="EMBL" id="ML976682">
    <property type="protein sequence ID" value="KAF1973252.1"/>
    <property type="molecule type" value="Genomic_DNA"/>
</dbReference>
<proteinExistence type="predicted"/>
<dbReference type="AlphaFoldDB" id="A0A6A5VB88"/>
<accession>A0A6A5VB88</accession>
<dbReference type="OrthoDB" id="5062850at2759"/>
<evidence type="ECO:0000313" key="2">
    <source>
        <dbReference type="Proteomes" id="UP000800036"/>
    </source>
</evidence>
<keyword evidence="2" id="KW-1185">Reference proteome</keyword>